<dbReference type="EMBL" id="CAJNNW010016966">
    <property type="protein sequence ID" value="CAE8660069.1"/>
    <property type="molecule type" value="Genomic_DNA"/>
</dbReference>
<proteinExistence type="predicted"/>
<dbReference type="AlphaFoldDB" id="A0A813J045"/>
<feature type="domain" description="FAD dependent oxidoreductase" evidence="1">
    <location>
        <begin position="127"/>
        <end position="334"/>
    </location>
</feature>
<comment type="caution">
    <text evidence="2">The sequence shown here is derived from an EMBL/GenBank/DDBJ whole genome shotgun (WGS) entry which is preliminary data.</text>
</comment>
<dbReference type="Proteomes" id="UP000626109">
    <property type="component" value="Unassembled WGS sequence"/>
</dbReference>
<dbReference type="Gene3D" id="3.50.50.60">
    <property type="entry name" value="FAD/NAD(P)-binding domain"/>
    <property type="match status" value="2"/>
</dbReference>
<dbReference type="GO" id="GO:0005737">
    <property type="term" value="C:cytoplasm"/>
    <property type="evidence" value="ECO:0007669"/>
    <property type="project" value="TreeGrafter"/>
</dbReference>
<evidence type="ECO:0000259" key="1">
    <source>
        <dbReference type="Pfam" id="PF01266"/>
    </source>
</evidence>
<protein>
    <recommendedName>
        <fullName evidence="1">FAD dependent oxidoreductase domain-containing protein</fullName>
    </recommendedName>
</protein>
<dbReference type="Pfam" id="PF01266">
    <property type="entry name" value="DAO"/>
    <property type="match status" value="2"/>
</dbReference>
<accession>A0A813J045</accession>
<feature type="domain" description="FAD dependent oxidoreductase" evidence="1">
    <location>
        <begin position="41"/>
        <end position="117"/>
    </location>
</feature>
<evidence type="ECO:0000313" key="2">
    <source>
        <dbReference type="EMBL" id="CAE8660069.1"/>
    </source>
</evidence>
<evidence type="ECO:0000313" key="3">
    <source>
        <dbReference type="Proteomes" id="UP000626109"/>
    </source>
</evidence>
<name>A0A813J045_POLGL</name>
<reference evidence="2" key="1">
    <citation type="submission" date="2021-02" db="EMBL/GenBank/DDBJ databases">
        <authorList>
            <person name="Dougan E. K."/>
            <person name="Rhodes N."/>
            <person name="Thang M."/>
            <person name="Chan C."/>
        </authorList>
    </citation>
    <scope>NUCLEOTIDE SEQUENCE</scope>
</reference>
<sequence length="364" mass="39046">MILTSVTCRRPVRGGRQIASYTLAPPVVVASQRDCQASCPDVLIVGAGIISCSTAYHLALQGVKNVAVLDTRGVGAAQSSKSWGFCRQQGRDARELKLMVESIGRWQGLQAELGPGPARPLCPAGERRVKGVRLEDGQVLEAGTTVLAAGAWTSELLRGIVRLPQLRVRATAAKTEGLGDLSAKFSSFPNIGVWAPRVSFRRGLDGALTIADGGYAEEHDFEAYASVMHGWKFLPGYLDNPIKVNPVHDITHFRDPNPNPRRIDQAVSSFGTMFPELPPLRISNTWAGHIDMTPDMVPVIDVGGSLPKGLVVSTGYSGHGLGLAPAAGRLTADLVLTGQRSAEAEPFRADRFGEKLFFKPQSVF</sequence>
<gene>
    <name evidence="2" type="ORF">PGLA2088_LOCUS14017</name>
</gene>
<dbReference type="InterPro" id="IPR006076">
    <property type="entry name" value="FAD-dep_OxRdtase"/>
</dbReference>
<dbReference type="SUPFAM" id="SSF51905">
    <property type="entry name" value="FAD/NAD(P)-binding domain"/>
    <property type="match status" value="1"/>
</dbReference>
<dbReference type="PANTHER" id="PTHR13847">
    <property type="entry name" value="SARCOSINE DEHYDROGENASE-RELATED"/>
    <property type="match status" value="1"/>
</dbReference>
<dbReference type="Gene3D" id="3.30.9.10">
    <property type="entry name" value="D-Amino Acid Oxidase, subunit A, domain 2"/>
    <property type="match status" value="1"/>
</dbReference>
<dbReference type="InterPro" id="IPR036188">
    <property type="entry name" value="FAD/NAD-bd_sf"/>
</dbReference>
<organism evidence="2 3">
    <name type="scientific">Polarella glacialis</name>
    <name type="common">Dinoflagellate</name>
    <dbReference type="NCBI Taxonomy" id="89957"/>
    <lineage>
        <taxon>Eukaryota</taxon>
        <taxon>Sar</taxon>
        <taxon>Alveolata</taxon>
        <taxon>Dinophyceae</taxon>
        <taxon>Suessiales</taxon>
        <taxon>Suessiaceae</taxon>
        <taxon>Polarella</taxon>
    </lineage>
</organism>